<accession>A0A7U2HX48</accession>
<evidence type="ECO:0000313" key="2">
    <source>
        <dbReference type="EMBL" id="QRC91347.1"/>
    </source>
</evidence>
<sequence>MSFNVMNMIGDIKARKRVGIVHAPAHTPREQRMYGRKDGATMGQHIDEFDNYRDDLGRSFDQIILEGLFYEPKNAMLPPPKPQVSNVPKKQGVVSQGKESGHETKEKDEAIMYQLNQIAVQQIKKRMVNESSTDGGGTKRKAEPETVVYSHETHMSYNDDNARKRPRVQAYFKA</sequence>
<name>A0A7U2HX48_PHANO</name>
<dbReference type="AlphaFoldDB" id="A0A7U2HX48"/>
<keyword evidence="3" id="KW-1185">Reference proteome</keyword>
<feature type="region of interest" description="Disordered" evidence="1">
    <location>
        <begin position="76"/>
        <end position="107"/>
    </location>
</feature>
<dbReference type="VEuPathDB" id="FungiDB:JI435_426770"/>
<gene>
    <name evidence="2" type="ORF">JI435_426770</name>
</gene>
<protein>
    <submittedName>
        <fullName evidence="2">Uncharacterized protein</fullName>
    </submittedName>
</protein>
<evidence type="ECO:0000313" key="3">
    <source>
        <dbReference type="Proteomes" id="UP000663193"/>
    </source>
</evidence>
<proteinExistence type="predicted"/>
<evidence type="ECO:0000256" key="1">
    <source>
        <dbReference type="SAM" id="MobiDB-lite"/>
    </source>
</evidence>
<dbReference type="Proteomes" id="UP000663193">
    <property type="component" value="Chromosome 1"/>
</dbReference>
<feature type="compositionally biased region" description="Polar residues" evidence="1">
    <location>
        <begin position="83"/>
        <end position="98"/>
    </location>
</feature>
<dbReference type="OrthoDB" id="10471456at2759"/>
<reference evidence="3" key="1">
    <citation type="journal article" date="2021" name="BMC Genomics">
        <title>Chromosome-level genome assembly and manually-curated proteome of model necrotroph Parastagonospora nodorum Sn15 reveals a genome-wide trove of candidate effector homologs, and redundancy of virulence-related functions within an accessory chromosome.</title>
        <authorList>
            <person name="Bertazzoni S."/>
            <person name="Jones D.A.B."/>
            <person name="Phan H.T."/>
            <person name="Tan K.-C."/>
            <person name="Hane J.K."/>
        </authorList>
    </citation>
    <scope>NUCLEOTIDE SEQUENCE [LARGE SCALE GENOMIC DNA]</scope>
    <source>
        <strain evidence="3">SN15 / ATCC MYA-4574 / FGSC 10173)</strain>
    </source>
</reference>
<organism evidence="2 3">
    <name type="scientific">Phaeosphaeria nodorum (strain SN15 / ATCC MYA-4574 / FGSC 10173)</name>
    <name type="common">Glume blotch fungus</name>
    <name type="synonym">Parastagonospora nodorum</name>
    <dbReference type="NCBI Taxonomy" id="321614"/>
    <lineage>
        <taxon>Eukaryota</taxon>
        <taxon>Fungi</taxon>
        <taxon>Dikarya</taxon>
        <taxon>Ascomycota</taxon>
        <taxon>Pezizomycotina</taxon>
        <taxon>Dothideomycetes</taxon>
        <taxon>Pleosporomycetidae</taxon>
        <taxon>Pleosporales</taxon>
        <taxon>Pleosporineae</taxon>
        <taxon>Phaeosphaeriaceae</taxon>
        <taxon>Parastagonospora</taxon>
    </lineage>
</organism>
<feature type="region of interest" description="Disordered" evidence="1">
    <location>
        <begin position="128"/>
        <end position="174"/>
    </location>
</feature>
<dbReference type="EMBL" id="CP069023">
    <property type="protein sequence ID" value="QRC91347.1"/>
    <property type="molecule type" value="Genomic_DNA"/>
</dbReference>